<dbReference type="AlphaFoldDB" id="A0A3E2TGQ9"/>
<dbReference type="EMBL" id="QVEU01000005">
    <property type="protein sequence ID" value="RGB75499.1"/>
    <property type="molecule type" value="Genomic_DNA"/>
</dbReference>
<feature type="domain" description="DUF4236" evidence="2">
    <location>
        <begin position="4"/>
        <end position="56"/>
    </location>
</feature>
<dbReference type="OrthoDB" id="983149at2"/>
<protein>
    <submittedName>
        <fullName evidence="3">DUF4236 domain-containing protein</fullName>
    </submittedName>
</protein>
<dbReference type="RefSeq" id="WP_117521949.1">
    <property type="nucleotide sequence ID" value="NZ_QVEU01000005.1"/>
</dbReference>
<name>A0A3E2TGQ9_9FIRM</name>
<accession>A0A3E2TGQ9</accession>
<evidence type="ECO:0000259" key="2">
    <source>
        <dbReference type="Pfam" id="PF14020"/>
    </source>
</evidence>
<dbReference type="Pfam" id="PF14020">
    <property type="entry name" value="DUF4236"/>
    <property type="match status" value="1"/>
</dbReference>
<sequence length="339" mass="37875">MGIRYRKSINLGKGFRVNMSKTGPGFSWGGKGYRITRTANGNIRGTAYIPGTGISYQKDFGNPHKKIKTASKEKLSSKNIKTRASEPTSVNMRRFENDLSAINPGSMADVIEISQKNRSKKILAILLMVVGIGLAIVNPLFLILAIVGLILLFYNKSNDKIAIDYDMTEDAKKELDASNDFLAGIMESDQVWLVRSVEELPETSEADMKISQRISMKFSKDNDEIETNAETFTLSNDQTKLIFLPDALFIKEGSKMSALSFNDMEISLHKLTFLEEDRPPADATLLGKTYEHTNKDGSPDKRFKENRELNIVEYGVLSLYKEPGLNSFIVFSDTVLDGE</sequence>
<organism evidence="3 4">
    <name type="scientific">Anaerococcus nagyae</name>
    <dbReference type="NCBI Taxonomy" id="1755241"/>
    <lineage>
        <taxon>Bacteria</taxon>
        <taxon>Bacillati</taxon>
        <taxon>Bacillota</taxon>
        <taxon>Tissierellia</taxon>
        <taxon>Tissierellales</taxon>
        <taxon>Peptoniphilaceae</taxon>
        <taxon>Anaerococcus</taxon>
    </lineage>
</organism>
<dbReference type="Proteomes" id="UP000261011">
    <property type="component" value="Unassembled WGS sequence"/>
</dbReference>
<gene>
    <name evidence="3" type="ORF">DXA39_06750</name>
</gene>
<dbReference type="InterPro" id="IPR025330">
    <property type="entry name" value="DUF4236"/>
</dbReference>
<feature type="transmembrane region" description="Helical" evidence="1">
    <location>
        <begin position="122"/>
        <end position="154"/>
    </location>
</feature>
<comment type="caution">
    <text evidence="3">The sequence shown here is derived from an EMBL/GenBank/DDBJ whole genome shotgun (WGS) entry which is preliminary data.</text>
</comment>
<keyword evidence="1" id="KW-1133">Transmembrane helix</keyword>
<evidence type="ECO:0000313" key="4">
    <source>
        <dbReference type="Proteomes" id="UP000261011"/>
    </source>
</evidence>
<keyword evidence="1" id="KW-0812">Transmembrane</keyword>
<keyword evidence="1" id="KW-0472">Membrane</keyword>
<reference evidence="3 4" key="1">
    <citation type="submission" date="2018-08" db="EMBL/GenBank/DDBJ databases">
        <title>A genome reference for cultivated species of the human gut microbiota.</title>
        <authorList>
            <person name="Zou Y."/>
            <person name="Xue W."/>
            <person name="Luo G."/>
        </authorList>
    </citation>
    <scope>NUCLEOTIDE SEQUENCE [LARGE SCALE GENOMIC DNA]</scope>
    <source>
        <strain evidence="3 4">OF01-3</strain>
    </source>
</reference>
<evidence type="ECO:0000313" key="3">
    <source>
        <dbReference type="EMBL" id="RGB75499.1"/>
    </source>
</evidence>
<evidence type="ECO:0000256" key="1">
    <source>
        <dbReference type="SAM" id="Phobius"/>
    </source>
</evidence>
<keyword evidence="4" id="KW-1185">Reference proteome</keyword>
<proteinExistence type="predicted"/>